<name>X0VIY7_9ZZZZ</name>
<dbReference type="PANTHER" id="PTHR36932">
    <property type="entry name" value="CAPSULAR POLYSACCHARIDE BIOSYNTHESIS PROTEIN"/>
    <property type="match status" value="1"/>
</dbReference>
<accession>X0VIY7</accession>
<protein>
    <recommendedName>
        <fullName evidence="2">AMP-dependent synthetase/ligase domain-containing protein</fullName>
    </recommendedName>
</protein>
<dbReference type="InterPro" id="IPR042099">
    <property type="entry name" value="ANL_N_sf"/>
</dbReference>
<organism evidence="1">
    <name type="scientific">marine sediment metagenome</name>
    <dbReference type="NCBI Taxonomy" id="412755"/>
    <lineage>
        <taxon>unclassified sequences</taxon>
        <taxon>metagenomes</taxon>
        <taxon>ecological metagenomes</taxon>
    </lineage>
</organism>
<feature type="non-terminal residue" evidence="1">
    <location>
        <position position="264"/>
    </location>
</feature>
<proteinExistence type="predicted"/>
<sequence>FPIYWKYIKHAKVLQYYKLLQKNQWATREENSNIQRIKLFKLIQYASQNIPYYHRIIKEHNILFSEDTIFDDIKKFPLLTKDIIRTNFDKLHKFRDNSYYLNTSGGSTGEPAVFYQDRDYFAWATATKYLFNEWAGRKIGDPMVKLWGSSLQDALRSGQGFTGYLRQQISGVTILNSYRMTEKDMYKYVQRINYIKPCLILTYTSNINELTRFIQEHHLSIYSPSAVMTSAGVLYPEVRTRIEEVFRAPVFNRYGSREVSDIAC</sequence>
<reference evidence="1" key="1">
    <citation type="journal article" date="2014" name="Front. Microbiol.">
        <title>High frequency of phylogenetically diverse reductive dehalogenase-homologous genes in deep subseafloor sedimentary metagenomes.</title>
        <authorList>
            <person name="Kawai M."/>
            <person name="Futagami T."/>
            <person name="Toyoda A."/>
            <person name="Takaki Y."/>
            <person name="Nishi S."/>
            <person name="Hori S."/>
            <person name="Arai W."/>
            <person name="Tsubouchi T."/>
            <person name="Morono Y."/>
            <person name="Uchiyama I."/>
            <person name="Ito T."/>
            <person name="Fujiyama A."/>
            <person name="Inagaki F."/>
            <person name="Takami H."/>
        </authorList>
    </citation>
    <scope>NUCLEOTIDE SEQUENCE</scope>
    <source>
        <strain evidence="1">Expedition CK06-06</strain>
    </source>
</reference>
<dbReference type="SUPFAM" id="SSF56801">
    <property type="entry name" value="Acetyl-CoA synthetase-like"/>
    <property type="match status" value="1"/>
</dbReference>
<evidence type="ECO:0000313" key="1">
    <source>
        <dbReference type="EMBL" id="GAG00501.1"/>
    </source>
</evidence>
<dbReference type="AlphaFoldDB" id="X0VIY7"/>
<dbReference type="Gene3D" id="3.40.50.12780">
    <property type="entry name" value="N-terminal domain of ligase-like"/>
    <property type="match status" value="1"/>
</dbReference>
<dbReference type="InterPro" id="IPR053158">
    <property type="entry name" value="CapK_Type1_Caps_Biosynth"/>
</dbReference>
<comment type="caution">
    <text evidence="1">The sequence shown here is derived from an EMBL/GenBank/DDBJ whole genome shotgun (WGS) entry which is preliminary data.</text>
</comment>
<evidence type="ECO:0008006" key="2">
    <source>
        <dbReference type="Google" id="ProtNLM"/>
    </source>
</evidence>
<feature type="non-terminal residue" evidence="1">
    <location>
        <position position="1"/>
    </location>
</feature>
<gene>
    <name evidence="1" type="ORF">S01H1_45441</name>
</gene>
<dbReference type="PANTHER" id="PTHR36932:SF1">
    <property type="entry name" value="CAPSULAR POLYSACCHARIDE BIOSYNTHESIS PROTEIN"/>
    <property type="match status" value="1"/>
</dbReference>
<dbReference type="EMBL" id="BARS01029036">
    <property type="protein sequence ID" value="GAG00501.1"/>
    <property type="molecule type" value="Genomic_DNA"/>
</dbReference>